<dbReference type="PANTHER" id="PTHR37540">
    <property type="entry name" value="TRANSCRIPTION FACTOR (ACR-2), PUTATIVE-RELATED-RELATED"/>
    <property type="match status" value="1"/>
</dbReference>
<dbReference type="Proteomes" id="UP000758603">
    <property type="component" value="Unassembled WGS sequence"/>
</dbReference>
<evidence type="ECO:0000256" key="1">
    <source>
        <dbReference type="SAM" id="MobiDB-lite"/>
    </source>
</evidence>
<dbReference type="AlphaFoldDB" id="A0A9P8UMF2"/>
<dbReference type="EMBL" id="JAGPXC010000004">
    <property type="protein sequence ID" value="KAH6654836.1"/>
    <property type="molecule type" value="Genomic_DNA"/>
</dbReference>
<accession>A0A9P8UMF2</accession>
<dbReference type="RefSeq" id="XP_045959106.1">
    <property type="nucleotide sequence ID" value="XM_046102883.1"/>
</dbReference>
<gene>
    <name evidence="2" type="ORF">BKA67DRAFT_566316</name>
</gene>
<evidence type="ECO:0000313" key="3">
    <source>
        <dbReference type="Proteomes" id="UP000758603"/>
    </source>
</evidence>
<reference evidence="2" key="1">
    <citation type="journal article" date="2021" name="Nat. Commun.">
        <title>Genetic determinants of endophytism in the Arabidopsis root mycobiome.</title>
        <authorList>
            <person name="Mesny F."/>
            <person name="Miyauchi S."/>
            <person name="Thiergart T."/>
            <person name="Pickel B."/>
            <person name="Atanasova L."/>
            <person name="Karlsson M."/>
            <person name="Huettel B."/>
            <person name="Barry K.W."/>
            <person name="Haridas S."/>
            <person name="Chen C."/>
            <person name="Bauer D."/>
            <person name="Andreopoulos W."/>
            <person name="Pangilinan J."/>
            <person name="LaButti K."/>
            <person name="Riley R."/>
            <person name="Lipzen A."/>
            <person name="Clum A."/>
            <person name="Drula E."/>
            <person name="Henrissat B."/>
            <person name="Kohler A."/>
            <person name="Grigoriev I.V."/>
            <person name="Martin F.M."/>
            <person name="Hacquard S."/>
        </authorList>
    </citation>
    <scope>NUCLEOTIDE SEQUENCE</scope>
    <source>
        <strain evidence="2">MPI-SDFR-AT-0073</strain>
    </source>
</reference>
<dbReference type="OrthoDB" id="5620at2759"/>
<proteinExistence type="predicted"/>
<sequence length="261" mass="29649">MARQFQFVSASQPTEHVSPESRKLNHSHVMRHVHAKKRRLRTQRYQDELINVGMEQDLTTSDTVLSSPLIQRFANSKDPFSSLARPLSSEEYFLLDHYIQVVVPYSIGHCDLFDYNGDHRKQMLQEWVGLAITDDTFMTVAILLSTCRYILLERPGDPFFTQMALRYKQICLRSLRLEIESKPSYVNIMSVAKALALAVDEVISGEHGIARKHLHGVLAMVQFSGGPKSLGLTGLLERMCHKFLKALRLTDARHKQPGAGC</sequence>
<feature type="region of interest" description="Disordered" evidence="1">
    <location>
        <begin position="1"/>
        <end position="22"/>
    </location>
</feature>
<comment type="caution">
    <text evidence="2">The sequence shown here is derived from an EMBL/GenBank/DDBJ whole genome shotgun (WGS) entry which is preliminary data.</text>
</comment>
<keyword evidence="3" id="KW-1185">Reference proteome</keyword>
<protein>
    <submittedName>
        <fullName evidence="2">Uncharacterized protein</fullName>
    </submittedName>
</protein>
<name>A0A9P8UMF2_9PEZI</name>
<organism evidence="2 3">
    <name type="scientific">Truncatella angustata</name>
    <dbReference type="NCBI Taxonomy" id="152316"/>
    <lineage>
        <taxon>Eukaryota</taxon>
        <taxon>Fungi</taxon>
        <taxon>Dikarya</taxon>
        <taxon>Ascomycota</taxon>
        <taxon>Pezizomycotina</taxon>
        <taxon>Sordariomycetes</taxon>
        <taxon>Xylariomycetidae</taxon>
        <taxon>Amphisphaeriales</taxon>
        <taxon>Sporocadaceae</taxon>
        <taxon>Truncatella</taxon>
    </lineage>
</organism>
<evidence type="ECO:0000313" key="2">
    <source>
        <dbReference type="EMBL" id="KAH6654836.1"/>
    </source>
</evidence>
<dbReference type="GeneID" id="70131775"/>
<feature type="compositionally biased region" description="Polar residues" evidence="1">
    <location>
        <begin position="1"/>
        <end position="15"/>
    </location>
</feature>